<sequence length="496" mass="56310">MYSNREKKAAKKAQTAQVERHSTLKYPYRLNFYDVPPIDDITLEEFETCALDRLRVLAEIESSFARNRSYEDLKTVTLAQCDKYLPLHSSTAKSVDRDAERRKDHVGHFVLRLAFCRSEDLRKRFVKAELALFKVRYDNDDTAEREAFLSSRKFDWTPVPDEEVKLYSQQLAAAATAWSRDPNAAPPEKYFKIKWTRVTDLVSSRKVFLKGGFAYVPLRDQASMVFAEYAANLEKALERTARELPKLDEDSRIVPILDHLSQGFLAGVSSEWSSSSAATDGNQITADMIDDLARRHFPACMRNLHECLRRDKHLKHFGRLQYGLFLKVLGLSIDEAIAFWRRSFSNIQEDKFNKEYKYNIRHSYGLEGRRANYSAKSCQQILLADQPGSQDNHGCPYRHFAPDNLQTALLSMYSSQGLTAADLPEIMATVKAGHYHVACTRVFEITHAALGVKKGDGIGGGESVTHPNQYAARSRELEKAKLDALKTDADGDVTMG</sequence>
<evidence type="ECO:0000313" key="1">
    <source>
        <dbReference type="EMBL" id="KAJ3522023.1"/>
    </source>
</evidence>
<proteinExistence type="predicted"/>
<protein>
    <submittedName>
        <fullName evidence="1">Uncharacterized protein</fullName>
    </submittedName>
</protein>
<dbReference type="Proteomes" id="UP001148662">
    <property type="component" value="Unassembled WGS sequence"/>
</dbReference>
<keyword evidence="2" id="KW-1185">Reference proteome</keyword>
<evidence type="ECO:0000313" key="2">
    <source>
        <dbReference type="Proteomes" id="UP001148662"/>
    </source>
</evidence>
<comment type="caution">
    <text evidence="1">The sequence shown here is derived from an EMBL/GenBank/DDBJ whole genome shotgun (WGS) entry which is preliminary data.</text>
</comment>
<gene>
    <name evidence="1" type="ORF">NM688_g8935</name>
</gene>
<reference evidence="1" key="1">
    <citation type="submission" date="2022-07" db="EMBL/GenBank/DDBJ databases">
        <title>Genome Sequence of Phlebia brevispora.</title>
        <authorList>
            <person name="Buettner E."/>
        </authorList>
    </citation>
    <scope>NUCLEOTIDE SEQUENCE</scope>
    <source>
        <strain evidence="1">MPL23</strain>
    </source>
</reference>
<dbReference type="EMBL" id="JANHOG010002573">
    <property type="protein sequence ID" value="KAJ3522023.1"/>
    <property type="molecule type" value="Genomic_DNA"/>
</dbReference>
<name>A0ACC1RPV5_9APHY</name>
<organism evidence="1 2">
    <name type="scientific">Phlebia brevispora</name>
    <dbReference type="NCBI Taxonomy" id="194682"/>
    <lineage>
        <taxon>Eukaryota</taxon>
        <taxon>Fungi</taxon>
        <taxon>Dikarya</taxon>
        <taxon>Basidiomycota</taxon>
        <taxon>Agaricomycotina</taxon>
        <taxon>Agaricomycetes</taxon>
        <taxon>Polyporales</taxon>
        <taxon>Meruliaceae</taxon>
        <taxon>Phlebia</taxon>
    </lineage>
</organism>
<accession>A0ACC1RPV5</accession>